<dbReference type="Gene3D" id="3.30.750.24">
    <property type="entry name" value="STAS domain"/>
    <property type="match status" value="1"/>
</dbReference>
<feature type="transmembrane region" description="Helical" evidence="5">
    <location>
        <begin position="62"/>
        <end position="84"/>
    </location>
</feature>
<reference evidence="7" key="1">
    <citation type="thesis" date="2021" institute="BYU ScholarsArchive" country="Provo, UT, USA">
        <title>Applications of and Algorithms for Genome Assembly and Genomic Analyses with an Emphasis on Marine Teleosts.</title>
        <authorList>
            <person name="Pickett B.D."/>
        </authorList>
    </citation>
    <scope>NUCLEOTIDE SEQUENCE</scope>
    <source>
        <strain evidence="7">HI-2016</strain>
    </source>
</reference>
<dbReference type="InterPro" id="IPR002645">
    <property type="entry name" value="STAS_dom"/>
</dbReference>
<feature type="transmembrane region" description="Helical" evidence="5">
    <location>
        <begin position="304"/>
        <end position="324"/>
    </location>
</feature>
<keyword evidence="4 5" id="KW-0472">Membrane</keyword>
<dbReference type="EMBL" id="JAFBMS010000017">
    <property type="protein sequence ID" value="KAG9345700.1"/>
    <property type="molecule type" value="Genomic_DNA"/>
</dbReference>
<evidence type="ECO:0000256" key="2">
    <source>
        <dbReference type="ARBA" id="ARBA00022692"/>
    </source>
</evidence>
<dbReference type="InterPro" id="IPR001902">
    <property type="entry name" value="SLC26A/SulP_fam"/>
</dbReference>
<dbReference type="CDD" id="cd07042">
    <property type="entry name" value="STAS_SulP_like_sulfate_transporter"/>
    <property type="match status" value="1"/>
</dbReference>
<keyword evidence="2 5" id="KW-0812">Transmembrane</keyword>
<proteinExistence type="predicted"/>
<protein>
    <recommendedName>
        <fullName evidence="6">STAS domain-containing protein</fullName>
    </recommendedName>
</protein>
<dbReference type="GO" id="GO:0016020">
    <property type="term" value="C:membrane"/>
    <property type="evidence" value="ECO:0007669"/>
    <property type="project" value="UniProtKB-SubCell"/>
</dbReference>
<dbReference type="Pfam" id="PF00916">
    <property type="entry name" value="Sulfate_transp"/>
    <property type="match status" value="2"/>
</dbReference>
<keyword evidence="3 5" id="KW-1133">Transmembrane helix</keyword>
<dbReference type="Pfam" id="PF01740">
    <property type="entry name" value="STAS"/>
    <property type="match status" value="1"/>
</dbReference>
<evidence type="ECO:0000313" key="8">
    <source>
        <dbReference type="Proteomes" id="UP000824540"/>
    </source>
</evidence>
<evidence type="ECO:0000256" key="4">
    <source>
        <dbReference type="ARBA" id="ARBA00023136"/>
    </source>
</evidence>
<dbReference type="PANTHER" id="PTHR11814">
    <property type="entry name" value="SULFATE TRANSPORTER"/>
    <property type="match status" value="1"/>
</dbReference>
<dbReference type="GO" id="GO:0055085">
    <property type="term" value="P:transmembrane transport"/>
    <property type="evidence" value="ECO:0007669"/>
    <property type="project" value="InterPro"/>
</dbReference>
<accession>A0A8T2P1W0</accession>
<evidence type="ECO:0000256" key="5">
    <source>
        <dbReference type="SAM" id="Phobius"/>
    </source>
</evidence>
<dbReference type="InterPro" id="IPR036513">
    <property type="entry name" value="STAS_dom_sf"/>
</dbReference>
<feature type="domain" description="STAS" evidence="6">
    <location>
        <begin position="425"/>
        <end position="495"/>
    </location>
</feature>
<dbReference type="SUPFAM" id="SSF52091">
    <property type="entry name" value="SpoIIaa-like"/>
    <property type="match status" value="1"/>
</dbReference>
<dbReference type="OrthoDB" id="288203at2759"/>
<evidence type="ECO:0000256" key="1">
    <source>
        <dbReference type="ARBA" id="ARBA00004141"/>
    </source>
</evidence>
<sequence>MVTYMVSHFRGKASMDPHPMENNYSVSRPIYSNPTFESENERQFRDGSTQWDRLRRYCRESLTSAVISAVSTGLVCSLQGLAYALLVSVATVYGLYSAFVPILTYFLLGTSRHISVVTGLLQVGFVVQYLSDPLVGGFTTAAAFHVLVSQIKIVLSVPTNNHRGLFSIVYTLIDVFTNIDQTNLADLGSGLLTFAIVIAVKEVNSRFQDRIPTPIPIEVIVTVVATGVSHVADLNAHDAVVGYAVSVSVAKVYATKHDYVIDGNQELIAFGVSNIFCGCFSSFVASTTLSRTAVQESTGGRSQVAGMVSAAMVLIVITALGNLLEPLQKPVLAAIVMVNLKGMFVQAADVPMLWRQSRADCVTNTRCTATQQTALLSISRHNNGAVSAVSLAVDNQGFECQRNLRQNSELWTRLPVPKVHIHSPVLGFSAVSFLDVQAAKSLKHVTKEFSRIGVNVYIAGCDDDIVRALEALPFYDETVTRDLLPLSVHDAVLFIKLNTPNRSHSRTFQLRLCEETGMSLPVVDPFFISGRGGILALEET</sequence>
<evidence type="ECO:0000259" key="6">
    <source>
        <dbReference type="PROSITE" id="PS50801"/>
    </source>
</evidence>
<comment type="caution">
    <text evidence="7">The sequence shown here is derived from an EMBL/GenBank/DDBJ whole genome shotgun (WGS) entry which is preliminary data.</text>
</comment>
<feature type="transmembrane region" description="Helical" evidence="5">
    <location>
        <begin position="90"/>
        <end position="108"/>
    </location>
</feature>
<dbReference type="PROSITE" id="PS50801">
    <property type="entry name" value="STAS"/>
    <property type="match status" value="1"/>
</dbReference>
<name>A0A8T2P1W0_9TELE</name>
<feature type="transmembrane region" description="Helical" evidence="5">
    <location>
        <begin position="330"/>
        <end position="348"/>
    </location>
</feature>
<dbReference type="InterPro" id="IPR011547">
    <property type="entry name" value="SLC26A/SulP_dom"/>
</dbReference>
<comment type="subcellular location">
    <subcellularLocation>
        <location evidence="1">Membrane</location>
        <topology evidence="1">Multi-pass membrane protein</topology>
    </subcellularLocation>
</comment>
<keyword evidence="8" id="KW-1185">Reference proteome</keyword>
<dbReference type="AlphaFoldDB" id="A0A8T2P1W0"/>
<evidence type="ECO:0000313" key="7">
    <source>
        <dbReference type="EMBL" id="KAG9345700.1"/>
    </source>
</evidence>
<gene>
    <name evidence="7" type="ORF">JZ751_008844</name>
</gene>
<dbReference type="Proteomes" id="UP000824540">
    <property type="component" value="Unassembled WGS sequence"/>
</dbReference>
<organism evidence="7 8">
    <name type="scientific">Albula glossodonta</name>
    <name type="common">roundjaw bonefish</name>
    <dbReference type="NCBI Taxonomy" id="121402"/>
    <lineage>
        <taxon>Eukaryota</taxon>
        <taxon>Metazoa</taxon>
        <taxon>Chordata</taxon>
        <taxon>Craniata</taxon>
        <taxon>Vertebrata</taxon>
        <taxon>Euteleostomi</taxon>
        <taxon>Actinopterygii</taxon>
        <taxon>Neopterygii</taxon>
        <taxon>Teleostei</taxon>
        <taxon>Albuliformes</taxon>
        <taxon>Albulidae</taxon>
        <taxon>Albula</taxon>
    </lineage>
</organism>
<evidence type="ECO:0000256" key="3">
    <source>
        <dbReference type="ARBA" id="ARBA00022989"/>
    </source>
</evidence>